<keyword evidence="1" id="KW-1133">Transmembrane helix</keyword>
<dbReference type="FunFam" id="3.10.50.10:FF:000015">
    <property type="entry name" value="Chitotriosidase-1"/>
    <property type="match status" value="1"/>
</dbReference>
<dbReference type="SMART" id="SM00636">
    <property type="entry name" value="Glyco_18"/>
    <property type="match status" value="1"/>
</dbReference>
<keyword evidence="1" id="KW-0812">Transmembrane</keyword>
<dbReference type="EMBL" id="CM017327">
    <property type="protein sequence ID" value="KAE8098722.1"/>
    <property type="molecule type" value="Genomic_DNA"/>
</dbReference>
<keyword evidence="1" id="KW-0472">Membrane</keyword>
<keyword evidence="2" id="KW-0732">Signal</keyword>
<evidence type="ECO:0000259" key="3">
    <source>
        <dbReference type="PROSITE" id="PS51910"/>
    </source>
</evidence>
<reference evidence="4 5" key="1">
    <citation type="submission" date="2019-06" db="EMBL/GenBank/DDBJ databases">
        <title>A chromosomal-level reference genome of Carpinus fangiana (Coryloideae, Betulaceae).</title>
        <authorList>
            <person name="Yang X."/>
            <person name="Wang Z."/>
            <person name="Zhang L."/>
            <person name="Hao G."/>
            <person name="Liu J."/>
            <person name="Yang Y."/>
        </authorList>
    </citation>
    <scope>NUCLEOTIDE SEQUENCE [LARGE SCALE GENOMIC DNA]</scope>
    <source>
        <strain evidence="4">Cfa_2016G</strain>
        <tissue evidence="4">Leaf</tissue>
    </source>
</reference>
<dbReference type="OrthoDB" id="73875at2759"/>
<dbReference type="GO" id="GO:0004568">
    <property type="term" value="F:chitinase activity"/>
    <property type="evidence" value="ECO:0007669"/>
    <property type="project" value="TreeGrafter"/>
</dbReference>
<dbReference type="SUPFAM" id="SSF51445">
    <property type="entry name" value="(Trans)glycosidases"/>
    <property type="match status" value="1"/>
</dbReference>
<evidence type="ECO:0000256" key="2">
    <source>
        <dbReference type="SAM" id="SignalP"/>
    </source>
</evidence>
<dbReference type="SUPFAM" id="SSF54556">
    <property type="entry name" value="Chitinase insertion domain"/>
    <property type="match status" value="1"/>
</dbReference>
<dbReference type="InterPro" id="IPR011583">
    <property type="entry name" value="Chitinase_II/V-like_cat"/>
</dbReference>
<dbReference type="PROSITE" id="PS51910">
    <property type="entry name" value="GH18_2"/>
    <property type="match status" value="1"/>
</dbReference>
<dbReference type="InterPro" id="IPR029070">
    <property type="entry name" value="Chitinase_insertion_sf"/>
</dbReference>
<name>A0A5N6RGW3_9ROSI</name>
<evidence type="ECO:0000256" key="1">
    <source>
        <dbReference type="SAM" id="Phobius"/>
    </source>
</evidence>
<dbReference type="Gene3D" id="3.10.50.10">
    <property type="match status" value="1"/>
</dbReference>
<dbReference type="InterPro" id="IPR050314">
    <property type="entry name" value="Glycosyl_Hydrlase_18"/>
</dbReference>
<dbReference type="PANTHER" id="PTHR11177">
    <property type="entry name" value="CHITINASE"/>
    <property type="match status" value="1"/>
</dbReference>
<gene>
    <name evidence="4" type="ORF">FH972_016765</name>
</gene>
<feature type="transmembrane region" description="Helical" evidence="1">
    <location>
        <begin position="385"/>
        <end position="406"/>
    </location>
</feature>
<dbReference type="GO" id="GO:0008061">
    <property type="term" value="F:chitin binding"/>
    <property type="evidence" value="ECO:0007669"/>
    <property type="project" value="InterPro"/>
</dbReference>
<feature type="signal peptide" evidence="2">
    <location>
        <begin position="1"/>
        <end position="22"/>
    </location>
</feature>
<evidence type="ECO:0000313" key="4">
    <source>
        <dbReference type="EMBL" id="KAE8098722.1"/>
    </source>
</evidence>
<dbReference type="PANTHER" id="PTHR11177:SF369">
    <property type="entry name" value="CLASS V CHITINASE-LIKE"/>
    <property type="match status" value="1"/>
</dbReference>
<keyword evidence="5" id="KW-1185">Reference proteome</keyword>
<dbReference type="Gene3D" id="3.20.20.80">
    <property type="entry name" value="Glycosidases"/>
    <property type="match status" value="1"/>
</dbReference>
<feature type="domain" description="GH18" evidence="3">
    <location>
        <begin position="30"/>
        <end position="378"/>
    </location>
</feature>
<dbReference type="InterPro" id="IPR017853">
    <property type="entry name" value="GH"/>
</dbReference>
<dbReference type="Proteomes" id="UP000327013">
    <property type="component" value="Chromosome 7"/>
</dbReference>
<dbReference type="InterPro" id="IPR001223">
    <property type="entry name" value="Glyco_hydro18_cat"/>
</dbReference>
<dbReference type="GO" id="GO:0005576">
    <property type="term" value="C:extracellular region"/>
    <property type="evidence" value="ECO:0007669"/>
    <property type="project" value="TreeGrafter"/>
</dbReference>
<protein>
    <recommendedName>
        <fullName evidence="3">GH18 domain-containing protein</fullName>
    </recommendedName>
</protein>
<dbReference type="CDD" id="cd02879">
    <property type="entry name" value="GH18_plant_chitinase_class_V"/>
    <property type="match status" value="1"/>
</dbReference>
<dbReference type="GO" id="GO:0005975">
    <property type="term" value="P:carbohydrate metabolic process"/>
    <property type="evidence" value="ECO:0007669"/>
    <property type="project" value="InterPro"/>
</dbReference>
<accession>A0A5N6RGW3</accession>
<proteinExistence type="predicted"/>
<dbReference type="GO" id="GO:0006032">
    <property type="term" value="P:chitin catabolic process"/>
    <property type="evidence" value="ECO:0007669"/>
    <property type="project" value="TreeGrafter"/>
</dbReference>
<feature type="chain" id="PRO_5024354352" description="GH18 domain-containing protein" evidence="2">
    <location>
        <begin position="23"/>
        <end position="489"/>
    </location>
</feature>
<dbReference type="AlphaFoldDB" id="A0A5N6RGW3"/>
<sequence>MAFKLVTLFLLFFFVLPLKSHSSSTPQQSWVKAGYYYSGSETVISEINSKLFTHLICAFAYINSSTYHLSINSSTEQRFSTFTDTVKRKNPSITTLLSIWVGREFSSTFFSMINQSSYRNYFIQSSIRTARLHGFHGLDLVGVLPSKSSDMGMANLATLLNEWRVALDSDAINSGNTGLLLVMAGACKYLPDLGNSESYPMESMQRNLDWVHVTAYDYYVPGKDHVTHFHAALLGRLNGANTDDGIKEWKRRGFPPGKLVLGLPFHGYAWTLVNPQNNAIGAPATGPAVTMDGSMGYKLIKSYIRSFGYGAACVYNASYVVNSCAIGPTWINYDDVEAIRAKVSYAKQNGLLGFNVFQVGNDDNWMLSRAAQVEGEDQHKKRPSLLIILPTTVAVLLLLGTMICYLRRKVIKLRENVNRLLYKVKIKLSAAEDLSSNAPNLQEFSYATIKAATKNFSSENKLGEGGYGPVYKPNGHKLQKIIIVKPQLF</sequence>
<dbReference type="Gene3D" id="3.30.200.20">
    <property type="entry name" value="Phosphorylase Kinase, domain 1"/>
    <property type="match status" value="1"/>
</dbReference>
<evidence type="ECO:0000313" key="5">
    <source>
        <dbReference type="Proteomes" id="UP000327013"/>
    </source>
</evidence>
<organism evidence="4 5">
    <name type="scientific">Carpinus fangiana</name>
    <dbReference type="NCBI Taxonomy" id="176857"/>
    <lineage>
        <taxon>Eukaryota</taxon>
        <taxon>Viridiplantae</taxon>
        <taxon>Streptophyta</taxon>
        <taxon>Embryophyta</taxon>
        <taxon>Tracheophyta</taxon>
        <taxon>Spermatophyta</taxon>
        <taxon>Magnoliopsida</taxon>
        <taxon>eudicotyledons</taxon>
        <taxon>Gunneridae</taxon>
        <taxon>Pentapetalae</taxon>
        <taxon>rosids</taxon>
        <taxon>fabids</taxon>
        <taxon>Fagales</taxon>
        <taxon>Betulaceae</taxon>
        <taxon>Carpinus</taxon>
    </lineage>
</organism>
<dbReference type="Pfam" id="PF00704">
    <property type="entry name" value="Glyco_hydro_18"/>
    <property type="match status" value="1"/>
</dbReference>